<feature type="chain" id="PRO_5044475327" evidence="1">
    <location>
        <begin position="34"/>
        <end position="186"/>
    </location>
</feature>
<comment type="caution">
    <text evidence="2">The sequence shown here is derived from an EMBL/GenBank/DDBJ whole genome shotgun (WGS) entry which is preliminary data.</text>
</comment>
<name>A0AAP4R5J6_9BURK</name>
<sequence>MSHRLSWRGAAAVDAVAVAVAVAIAAAPLTALAAPPAQPDIFNAALCKPPFTSDLMDSIYNTAKAADPKPDESMLGAAVYRLPEPIHHDGFTTQQVVFVSTGIGVLVDGEVADQLAKRYQLTLEKGNLLGASTVGYSRRLTVRGPGGALILVSARQGSALKGKTLLACEMTSEEDIKALERIEMRR</sequence>
<protein>
    <submittedName>
        <fullName evidence="2">Uncharacterized protein</fullName>
    </submittedName>
</protein>
<dbReference type="Proteomes" id="UP001172109">
    <property type="component" value="Unassembled WGS sequence"/>
</dbReference>
<evidence type="ECO:0000313" key="2">
    <source>
        <dbReference type="EMBL" id="MDN7567892.1"/>
    </source>
</evidence>
<evidence type="ECO:0000256" key="1">
    <source>
        <dbReference type="SAM" id="SignalP"/>
    </source>
</evidence>
<dbReference type="AlphaFoldDB" id="A0AAP4R5J6"/>
<evidence type="ECO:0000313" key="3">
    <source>
        <dbReference type="Proteomes" id="UP001172109"/>
    </source>
</evidence>
<dbReference type="EMBL" id="JAUJQS010000021">
    <property type="protein sequence ID" value="MDN7567892.1"/>
    <property type="molecule type" value="Genomic_DNA"/>
</dbReference>
<reference evidence="2" key="1">
    <citation type="submission" date="2023-07" db="EMBL/GenBank/DDBJ databases">
        <title>A collection of bacterial strains from the Burkholderia cepacia Research Laboratory and Repository.</title>
        <authorList>
            <person name="Lipuma J."/>
            <person name="Spilker T."/>
            <person name="Caverly L."/>
        </authorList>
    </citation>
    <scope>NUCLEOTIDE SEQUENCE</scope>
    <source>
        <strain evidence="2">AU44979</strain>
    </source>
</reference>
<gene>
    <name evidence="2" type="ORF">QZM56_25615</name>
</gene>
<proteinExistence type="predicted"/>
<feature type="signal peptide" evidence="1">
    <location>
        <begin position="1"/>
        <end position="33"/>
    </location>
</feature>
<dbReference type="RefSeq" id="WP_105816746.1">
    <property type="nucleotide sequence ID" value="NZ_CADEUY010000012.1"/>
</dbReference>
<accession>A0AAP4R5J6</accession>
<organism evidence="2 3">
    <name type="scientific">Burkholderia contaminans</name>
    <dbReference type="NCBI Taxonomy" id="488447"/>
    <lineage>
        <taxon>Bacteria</taxon>
        <taxon>Pseudomonadati</taxon>
        <taxon>Pseudomonadota</taxon>
        <taxon>Betaproteobacteria</taxon>
        <taxon>Burkholderiales</taxon>
        <taxon>Burkholderiaceae</taxon>
        <taxon>Burkholderia</taxon>
        <taxon>Burkholderia cepacia complex</taxon>
    </lineage>
</organism>
<keyword evidence="1" id="KW-0732">Signal</keyword>